<dbReference type="GO" id="GO:0005829">
    <property type="term" value="C:cytosol"/>
    <property type="evidence" value="ECO:0007669"/>
    <property type="project" value="GOC"/>
</dbReference>
<accession>A0A6G1SKM0</accession>
<organism evidence="4">
    <name type="scientific">Aceria tosichella</name>
    <name type="common">wheat curl mite</name>
    <dbReference type="NCBI Taxonomy" id="561515"/>
    <lineage>
        <taxon>Eukaryota</taxon>
        <taxon>Metazoa</taxon>
        <taxon>Ecdysozoa</taxon>
        <taxon>Arthropoda</taxon>
        <taxon>Chelicerata</taxon>
        <taxon>Arachnida</taxon>
        <taxon>Acari</taxon>
        <taxon>Acariformes</taxon>
        <taxon>Trombidiformes</taxon>
        <taxon>Prostigmata</taxon>
        <taxon>Eupodina</taxon>
        <taxon>Eriophyoidea</taxon>
        <taxon>Eriophyidae</taxon>
        <taxon>Eriophyinae</taxon>
        <taxon>Aceriini</taxon>
        <taxon>Aceria</taxon>
    </lineage>
</organism>
<gene>
    <name evidence="4" type="primary">TRAPPC10_0</name>
    <name evidence="3" type="synonym">TRAPPC10_1</name>
    <name evidence="3" type="ORF">g.16247</name>
    <name evidence="4" type="ORF">g.16248</name>
</gene>
<proteinExistence type="predicted"/>
<evidence type="ECO:0000259" key="2">
    <source>
        <dbReference type="Pfam" id="PF23036"/>
    </source>
</evidence>
<dbReference type="GO" id="GO:1990071">
    <property type="term" value="C:TRAPPII protein complex"/>
    <property type="evidence" value="ECO:0007669"/>
    <property type="project" value="InterPro"/>
</dbReference>
<sequence length="699" mass="79997">MTKTFEKPIVTVSGKKSLFKSSLHKKLILDLSQEGVEWRRRLDSGSKSVYIDVDFVDFDIDNVERSSERLSRLSMEGLNVEKIAPTCKPSNEQIDIDPVGSDKQASTPIGDVQSEHDRSLIEQQQPMQSKDGTEYHDITIDQDLKNATDDVQDQLAVQPGERCMSPNSQMEQKQEQQLRRQCDITNAFFNQKLLGRPILHTYWADKSDFEAENQKSQFDEWIGQVQASTCTEWAIIIIEDGDFKAHLGTALFKSKLQSSASQTSVSSSSISSMSQSSSSFLDRMKKGLSTMFQNDSNSDRWLTLVNQERVSDNKAQESYANFVKKFRNLIIASFSKQLELFEEQLRVQREMRAGKNWSFSSYFSMQEELAFAFEFLTLFDEALVQYDFLDALFTDYISSLGLEDIRDPLHEQWTKFNSWPGLCLDMSCEHSESLRKRIVNRQASLLDFRNYLFAKRCDLMFMQNQPWRVAAATIAFLQNCLREHELLKIDVQPGALTCWSFISALEVLQKCECYSCTSTMENYSFYTVDIWNNARRKLIDLGALCHLMPGGVFKQEDEELVEKLIEGLGPDPHNGLSYQKNDISPHARLKDALLGVEQYTKHLIEISELTLGTYKHIGRKRHALLVGMELAELYAARGEFTRALPFLADMEKILVAENWTILLSDVRKKILNCSLKLSEHESGEPEEEIVNTQNEGVPV</sequence>
<dbReference type="PANTHER" id="PTHR13251:SF3">
    <property type="entry name" value="TRAFFICKING PROTEIN PARTICLE COMPLEX SUBUNIT 10"/>
    <property type="match status" value="1"/>
</dbReference>
<evidence type="ECO:0000313" key="3">
    <source>
        <dbReference type="EMBL" id="MDE48315.1"/>
    </source>
</evidence>
<dbReference type="InterPro" id="IPR045126">
    <property type="entry name" value="TRAPPC10/Trs130"/>
</dbReference>
<dbReference type="PANTHER" id="PTHR13251">
    <property type="entry name" value="EPILEPSY HOLOPROSENCEPHALY CANDIDATE 1/TMEM1"/>
    <property type="match status" value="1"/>
</dbReference>
<dbReference type="Pfam" id="PF23036">
    <property type="entry name" value="TRAPPC10_1st"/>
    <property type="match status" value="2"/>
</dbReference>
<name>A0A6G1SKM0_9ACAR</name>
<dbReference type="EMBL" id="GGYP01005990">
    <property type="protein sequence ID" value="MDE50761.1"/>
    <property type="molecule type" value="Transcribed_RNA"/>
</dbReference>
<feature type="domain" description="TRAPPC10/Trs130 N-terminal" evidence="2">
    <location>
        <begin position="6"/>
        <end position="71"/>
    </location>
</feature>
<dbReference type="AlphaFoldDB" id="A0A6G1SKM0"/>
<protein>
    <submittedName>
        <fullName evidence="4">Trafficking protein particle complex subunit 10</fullName>
    </submittedName>
</protein>
<feature type="domain" description="TRAPPC10/Trs130 N-terminal" evidence="2">
    <location>
        <begin position="187"/>
        <end position="470"/>
    </location>
</feature>
<evidence type="ECO:0000256" key="1">
    <source>
        <dbReference type="SAM" id="MobiDB-lite"/>
    </source>
</evidence>
<reference evidence="4" key="1">
    <citation type="submission" date="2018-10" db="EMBL/GenBank/DDBJ databases">
        <title>Transcriptome assembly of Aceria tosichella (Wheat curl mite) Type 2.</title>
        <authorList>
            <person name="Scully E.D."/>
            <person name="Geib S.M."/>
            <person name="Palmer N.A."/>
            <person name="Gupta A.K."/>
            <person name="Sarath G."/>
            <person name="Tatineni S."/>
        </authorList>
    </citation>
    <scope>NUCLEOTIDE SEQUENCE</scope>
    <source>
        <strain evidence="4">LincolnNE</strain>
    </source>
</reference>
<feature type="region of interest" description="Disordered" evidence="1">
    <location>
        <begin position="89"/>
        <end position="132"/>
    </location>
</feature>
<evidence type="ECO:0000313" key="4">
    <source>
        <dbReference type="EMBL" id="MDE50761.1"/>
    </source>
</evidence>
<dbReference type="EMBL" id="GGYP01003544">
    <property type="protein sequence ID" value="MDE48315.1"/>
    <property type="molecule type" value="Transcribed_RNA"/>
</dbReference>
<dbReference type="GO" id="GO:0006891">
    <property type="term" value="P:intra-Golgi vesicle-mediated transport"/>
    <property type="evidence" value="ECO:0007669"/>
    <property type="project" value="TreeGrafter"/>
</dbReference>
<dbReference type="InterPro" id="IPR056913">
    <property type="entry name" value="TRAPPC10/Trs130_N"/>
</dbReference>
<feature type="compositionally biased region" description="Polar residues" evidence="1">
    <location>
        <begin position="121"/>
        <end position="130"/>
    </location>
</feature>
<dbReference type="GO" id="GO:0034498">
    <property type="term" value="P:early endosome to Golgi transport"/>
    <property type="evidence" value="ECO:0007669"/>
    <property type="project" value="TreeGrafter"/>
</dbReference>